<dbReference type="PANTHER" id="PTHR13070">
    <property type="entry name" value="TRNA-SPLICING ENDONUCLEASE SUBUNIT SEN34-RELATED"/>
    <property type="match status" value="1"/>
</dbReference>
<dbReference type="GO" id="GO:0000213">
    <property type="term" value="F:tRNA-intron lyase activity"/>
    <property type="evidence" value="ECO:0007669"/>
    <property type="project" value="UniProtKB-EC"/>
</dbReference>
<comment type="similarity">
    <text evidence="1">Belongs to the tRNA-intron endonuclease family.</text>
</comment>
<dbReference type="GO" id="GO:0003676">
    <property type="term" value="F:nucleic acid binding"/>
    <property type="evidence" value="ECO:0007669"/>
    <property type="project" value="InterPro"/>
</dbReference>
<dbReference type="EMBL" id="MU620941">
    <property type="protein sequence ID" value="KAI8577404.1"/>
    <property type="molecule type" value="Genomic_DNA"/>
</dbReference>
<dbReference type="PANTHER" id="PTHR13070:SF0">
    <property type="entry name" value="TRNA-SPLICING ENDONUCLEASE SUBUNIT SEN34"/>
    <property type="match status" value="1"/>
</dbReference>
<keyword evidence="4" id="KW-0456">Lyase</keyword>
<evidence type="ECO:0000256" key="4">
    <source>
        <dbReference type="ARBA" id="ARBA00023239"/>
    </source>
</evidence>
<evidence type="ECO:0000313" key="9">
    <source>
        <dbReference type="Proteomes" id="UP001206595"/>
    </source>
</evidence>
<keyword evidence="3" id="KW-0819">tRNA processing</keyword>
<feature type="domain" description="tRNA intron endonuclease catalytic" evidence="6">
    <location>
        <begin position="94"/>
        <end position="174"/>
    </location>
</feature>
<keyword evidence="9" id="KW-1185">Reference proteome</keyword>
<protein>
    <recommendedName>
        <fullName evidence="2">tRNA-intron lyase</fullName>
        <ecNumber evidence="2">4.6.1.16</ecNumber>
    </recommendedName>
</protein>
<dbReference type="CDD" id="cd22363">
    <property type="entry name" value="tRNA-intron_lyase_C"/>
    <property type="match status" value="1"/>
</dbReference>
<dbReference type="InterPro" id="IPR059049">
    <property type="entry name" value="TSEN34_N"/>
</dbReference>
<evidence type="ECO:0000256" key="5">
    <source>
        <dbReference type="ARBA" id="ARBA00034031"/>
    </source>
</evidence>
<evidence type="ECO:0000256" key="3">
    <source>
        <dbReference type="ARBA" id="ARBA00022694"/>
    </source>
</evidence>
<dbReference type="SUPFAM" id="SSF53032">
    <property type="entry name" value="tRNA-intron endonuclease catalytic domain-like"/>
    <property type="match status" value="1"/>
</dbReference>
<organism evidence="8 9">
    <name type="scientific">Umbelopsis ramanniana AG</name>
    <dbReference type="NCBI Taxonomy" id="1314678"/>
    <lineage>
        <taxon>Eukaryota</taxon>
        <taxon>Fungi</taxon>
        <taxon>Fungi incertae sedis</taxon>
        <taxon>Mucoromycota</taxon>
        <taxon>Mucoromycotina</taxon>
        <taxon>Umbelopsidomycetes</taxon>
        <taxon>Umbelopsidales</taxon>
        <taxon>Umbelopsidaceae</taxon>
        <taxon>Umbelopsis</taxon>
    </lineage>
</organism>
<dbReference type="GO" id="GO:0005634">
    <property type="term" value="C:nucleus"/>
    <property type="evidence" value="ECO:0007669"/>
    <property type="project" value="UniProtKB-ARBA"/>
</dbReference>
<dbReference type="InterPro" id="IPR006677">
    <property type="entry name" value="tRNA_intron_Endonuc_cat-like"/>
</dbReference>
<evidence type="ECO:0000256" key="2">
    <source>
        <dbReference type="ARBA" id="ARBA00012573"/>
    </source>
</evidence>
<dbReference type="InterPro" id="IPR011856">
    <property type="entry name" value="tRNA_endonuc-like_dom_sf"/>
</dbReference>
<sequence>MQNNEHDQIQVEVSAGRALVWDLEDLKTLRTKHRIIGAMVGSLEAQPLQNIFYGMPLALLPEEVSLLQKQGLIYITNTGDGAGWNYPQNAKERDRCTVFEYLWTKGYYVTCGTKFGGDFLVYPGDPARYHSHYVVTVVQESDTFDPRSLVATGRLGSNVKKTQVKACVSNGSVQLWSVQWAAI</sequence>
<evidence type="ECO:0000313" key="8">
    <source>
        <dbReference type="EMBL" id="KAI8577404.1"/>
    </source>
</evidence>
<dbReference type="AlphaFoldDB" id="A0AAD5E603"/>
<evidence type="ECO:0000259" key="7">
    <source>
        <dbReference type="Pfam" id="PF26577"/>
    </source>
</evidence>
<dbReference type="InterPro" id="IPR036167">
    <property type="entry name" value="tRNA_intron_Endo_cat-like_sf"/>
</dbReference>
<name>A0AAD5E603_UMBRA</name>
<gene>
    <name evidence="8" type="ORF">K450DRAFT_252271</name>
</gene>
<feature type="domain" description="TSEN34 N-terminal" evidence="7">
    <location>
        <begin position="9"/>
        <end position="76"/>
    </location>
</feature>
<accession>A0AAD5E603</accession>
<dbReference type="Pfam" id="PF01974">
    <property type="entry name" value="tRNA_int_endo"/>
    <property type="match status" value="1"/>
</dbReference>
<proteinExistence type="inferred from homology"/>
<dbReference type="GO" id="GO:0000379">
    <property type="term" value="P:tRNA-type intron splice site recognition and cleavage"/>
    <property type="evidence" value="ECO:0007669"/>
    <property type="project" value="TreeGrafter"/>
</dbReference>
<evidence type="ECO:0000259" key="6">
    <source>
        <dbReference type="Pfam" id="PF01974"/>
    </source>
</evidence>
<reference evidence="8" key="2">
    <citation type="journal article" date="2022" name="Proc. Natl. Acad. Sci. U.S.A.">
        <title>Diploid-dominant life cycles characterize the early evolution of Fungi.</title>
        <authorList>
            <person name="Amses K.R."/>
            <person name="Simmons D.R."/>
            <person name="Longcore J.E."/>
            <person name="Mondo S.J."/>
            <person name="Seto K."/>
            <person name="Jeronimo G.H."/>
            <person name="Bonds A.E."/>
            <person name="Quandt C.A."/>
            <person name="Davis W.J."/>
            <person name="Chang Y."/>
            <person name="Federici B.A."/>
            <person name="Kuo A."/>
            <person name="LaButti K."/>
            <person name="Pangilinan J."/>
            <person name="Andreopoulos W."/>
            <person name="Tritt A."/>
            <person name="Riley R."/>
            <person name="Hundley H."/>
            <person name="Johnson J."/>
            <person name="Lipzen A."/>
            <person name="Barry K."/>
            <person name="Lang B.F."/>
            <person name="Cuomo C.A."/>
            <person name="Buchler N.E."/>
            <person name="Grigoriev I.V."/>
            <person name="Spatafora J.W."/>
            <person name="Stajich J.E."/>
            <person name="James T.Y."/>
        </authorList>
    </citation>
    <scope>NUCLEOTIDE SEQUENCE</scope>
    <source>
        <strain evidence="8">AG</strain>
    </source>
</reference>
<comment type="caution">
    <text evidence="8">The sequence shown here is derived from an EMBL/GenBank/DDBJ whole genome shotgun (WGS) entry which is preliminary data.</text>
</comment>
<reference evidence="8" key="1">
    <citation type="submission" date="2021-06" db="EMBL/GenBank/DDBJ databases">
        <authorList>
            <consortium name="DOE Joint Genome Institute"/>
            <person name="Mondo S.J."/>
            <person name="Amses K.R."/>
            <person name="Simmons D.R."/>
            <person name="Longcore J.E."/>
            <person name="Seto K."/>
            <person name="Alves G.H."/>
            <person name="Bonds A.E."/>
            <person name="Quandt C.A."/>
            <person name="Davis W.J."/>
            <person name="Chang Y."/>
            <person name="Letcher P.M."/>
            <person name="Powell M.J."/>
            <person name="Kuo A."/>
            <person name="Labutti K."/>
            <person name="Pangilinan J."/>
            <person name="Andreopoulos W."/>
            <person name="Tritt A."/>
            <person name="Riley R."/>
            <person name="Hundley H."/>
            <person name="Johnson J."/>
            <person name="Lipzen A."/>
            <person name="Barry K."/>
            <person name="Berbee M.L."/>
            <person name="Buchler N.E."/>
            <person name="Grigoriev I.V."/>
            <person name="Spatafora J.W."/>
            <person name="Stajich J.E."/>
            <person name="James T.Y."/>
        </authorList>
    </citation>
    <scope>NUCLEOTIDE SEQUENCE</scope>
    <source>
        <strain evidence="8">AG</strain>
    </source>
</reference>
<dbReference type="Gene3D" id="3.40.1350.10">
    <property type="match status" value="1"/>
</dbReference>
<dbReference type="EC" id="4.6.1.16" evidence="2"/>
<dbReference type="Pfam" id="PF26577">
    <property type="entry name" value="TSEN34_N"/>
    <property type="match status" value="1"/>
</dbReference>
<evidence type="ECO:0000256" key="1">
    <source>
        <dbReference type="ARBA" id="ARBA00008078"/>
    </source>
</evidence>
<dbReference type="GeneID" id="75916197"/>
<comment type="catalytic activity">
    <reaction evidence="5">
        <text>pretRNA = a 3'-half-tRNA molecule with a 5'-OH end + a 5'-half-tRNA molecule with a 2',3'-cyclic phosphate end + an intron with a 2',3'-cyclic phosphate and a 5'-hydroxyl terminus.</text>
        <dbReference type="EC" id="4.6.1.16"/>
    </reaction>
</comment>
<dbReference type="RefSeq" id="XP_051442408.1">
    <property type="nucleotide sequence ID" value="XM_051590854.1"/>
</dbReference>
<dbReference type="Proteomes" id="UP001206595">
    <property type="component" value="Unassembled WGS sequence"/>
</dbReference>